<accession>A0ABS9MSG4</accession>
<dbReference type="PRINTS" id="PR00411">
    <property type="entry name" value="PNDRDTASEI"/>
</dbReference>
<sequence length="497" mass="52636">MSVTLNRRNLLKAGGVAAASAALAASQTAAAAADPCKKPTKWDYTADVVVIGSGGAGLAAAISATQSGAKVIVAEKLGFVGGNTLLCSGYYNSPDPERQGKQGIKDSVALHVKQTLAAGDYRADPVLVQTLCENGLPTLHWLESLGMKFQPKVIQVYGALYPRSHLAAESKGAGYIRVLKAKADELGVKFLLNTKMSDIVREGAQKGRVLGVLATQNSKKIAIRAKRGVVLAAGGYAANPILRSVYDPRLRNLTTTNNTACSTGEVMLAANAAGAMLVGTDYIQCNPGPRPGHQNGIRQSLHLDVSRYIYVDLRGKRFVHEDARRDVLRDAVLNLPEQWGYVIVDADGFAANPAAAQRDAKRGLETGDAYTAPTLDELAKKIKIDPAVLKQTVDEYNKAVDTKKDPLGRDPSMLIHKLEKGPWWAAVSAMACHHTMGGVRIDKNARVIGLDGKVIPGLYAAGEVTGGIHGSNRVGGNAVLDIHVFGRIAGRSAAQKV</sequence>
<evidence type="ECO:0000313" key="7">
    <source>
        <dbReference type="EMBL" id="MCG5031554.1"/>
    </source>
</evidence>
<proteinExistence type="inferred from homology"/>
<dbReference type="SUPFAM" id="SSF56425">
    <property type="entry name" value="Succinate dehydrogenase/fumarate reductase flavoprotein, catalytic domain"/>
    <property type="match status" value="1"/>
</dbReference>
<dbReference type="InterPro" id="IPR050315">
    <property type="entry name" value="FAD-oxidoreductase_2"/>
</dbReference>
<organism evidence="7 8">
    <name type="scientific">Mesosutterella porci</name>
    <dbReference type="NCBI Taxonomy" id="2915351"/>
    <lineage>
        <taxon>Bacteria</taxon>
        <taxon>Pseudomonadati</taxon>
        <taxon>Pseudomonadota</taxon>
        <taxon>Betaproteobacteria</taxon>
        <taxon>Burkholderiales</taxon>
        <taxon>Sutterellaceae</taxon>
        <taxon>Mesosutterella</taxon>
    </lineage>
</organism>
<name>A0ABS9MSG4_9BURK</name>
<comment type="caution">
    <text evidence="7">The sequence shown here is derived from an EMBL/GenBank/DDBJ whole genome shotgun (WGS) entry which is preliminary data.</text>
</comment>
<dbReference type="InterPro" id="IPR036188">
    <property type="entry name" value="FAD/NAD-bd_sf"/>
</dbReference>
<dbReference type="Pfam" id="PF00890">
    <property type="entry name" value="FAD_binding_2"/>
    <property type="match status" value="1"/>
</dbReference>
<dbReference type="Gene3D" id="3.90.700.10">
    <property type="entry name" value="Succinate dehydrogenase/fumarate reductase flavoprotein, catalytic domain"/>
    <property type="match status" value="1"/>
</dbReference>
<evidence type="ECO:0000256" key="3">
    <source>
        <dbReference type="ARBA" id="ARBA00022827"/>
    </source>
</evidence>
<dbReference type="PANTHER" id="PTHR43400:SF7">
    <property type="entry name" value="FAD-DEPENDENT OXIDOREDUCTASE 2 FAD BINDING DOMAIN-CONTAINING PROTEIN"/>
    <property type="match status" value="1"/>
</dbReference>
<keyword evidence="3 5" id="KW-0274">FAD</keyword>
<dbReference type="PRINTS" id="PR00368">
    <property type="entry name" value="FADPNR"/>
</dbReference>
<dbReference type="PROSITE" id="PS51318">
    <property type="entry name" value="TAT"/>
    <property type="match status" value="1"/>
</dbReference>
<dbReference type="NCBIfam" id="TIGR01813">
    <property type="entry name" value="flavo_cyto_c"/>
    <property type="match status" value="1"/>
</dbReference>
<feature type="chain" id="PRO_5044985343" evidence="5">
    <location>
        <begin position="32"/>
        <end position="497"/>
    </location>
</feature>
<dbReference type="InterPro" id="IPR010960">
    <property type="entry name" value="Flavocytochrome_c"/>
</dbReference>
<dbReference type="RefSeq" id="WP_237979393.1">
    <property type="nucleotide sequence ID" value="NZ_JAKNCT010000010.1"/>
</dbReference>
<evidence type="ECO:0000256" key="4">
    <source>
        <dbReference type="ARBA" id="ARBA00023002"/>
    </source>
</evidence>
<dbReference type="Gene3D" id="3.50.50.60">
    <property type="entry name" value="FAD/NAD(P)-binding domain"/>
    <property type="match status" value="1"/>
</dbReference>
<protein>
    <submittedName>
        <fullName evidence="7">Flavocytochrome c</fullName>
    </submittedName>
</protein>
<dbReference type="PANTHER" id="PTHR43400">
    <property type="entry name" value="FUMARATE REDUCTASE"/>
    <property type="match status" value="1"/>
</dbReference>
<comment type="cofactor">
    <cofactor evidence="1">
        <name>FAD</name>
        <dbReference type="ChEBI" id="CHEBI:57692"/>
    </cofactor>
</comment>
<evidence type="ECO:0000256" key="1">
    <source>
        <dbReference type="ARBA" id="ARBA00001974"/>
    </source>
</evidence>
<feature type="signal peptide" evidence="5">
    <location>
        <begin position="1"/>
        <end position="31"/>
    </location>
</feature>
<feature type="domain" description="FAD-dependent oxidoreductase 2 FAD-binding" evidence="6">
    <location>
        <begin position="47"/>
        <end position="479"/>
    </location>
</feature>
<keyword evidence="5" id="KW-0732">Signal</keyword>
<evidence type="ECO:0000259" key="6">
    <source>
        <dbReference type="Pfam" id="PF00890"/>
    </source>
</evidence>
<dbReference type="SUPFAM" id="SSF51905">
    <property type="entry name" value="FAD/NAD(P)-binding domain"/>
    <property type="match status" value="1"/>
</dbReference>
<keyword evidence="8" id="KW-1185">Reference proteome</keyword>
<evidence type="ECO:0000256" key="5">
    <source>
        <dbReference type="RuleBase" id="RU366062"/>
    </source>
</evidence>
<comment type="similarity">
    <text evidence="5">Belongs to the FAD-dependent oxidoreductase 2 family. FRD/SDH subfamily.</text>
</comment>
<reference evidence="7 8" key="1">
    <citation type="submission" date="2022-02" db="EMBL/GenBank/DDBJ databases">
        <title>Mesosutterella porci, a novel member of the family Sutterellaceae from pig feces.</title>
        <authorList>
            <person name="Wylensek D."/>
            <person name="Clavel T."/>
        </authorList>
    </citation>
    <scope>NUCLEOTIDE SEQUENCE [LARGE SCALE GENOMIC DNA]</scope>
    <source>
        <strain evidence="8">oilRF-744-wt-GAM-9</strain>
    </source>
</reference>
<dbReference type="InterPro" id="IPR027477">
    <property type="entry name" value="Succ_DH/fumarate_Rdtase_cat_sf"/>
</dbReference>
<gene>
    <name evidence="7" type="ORF">MAF45_08885</name>
</gene>
<dbReference type="InterPro" id="IPR003953">
    <property type="entry name" value="FAD-dep_OxRdtase_2_FAD-bd"/>
</dbReference>
<dbReference type="Proteomes" id="UP001297600">
    <property type="component" value="Unassembled WGS sequence"/>
</dbReference>
<keyword evidence="4 5" id="KW-0560">Oxidoreductase</keyword>
<evidence type="ECO:0000313" key="8">
    <source>
        <dbReference type="Proteomes" id="UP001297600"/>
    </source>
</evidence>
<dbReference type="InterPro" id="IPR006311">
    <property type="entry name" value="TAT_signal"/>
</dbReference>
<dbReference type="EMBL" id="JAKNCT010000010">
    <property type="protein sequence ID" value="MCG5031554.1"/>
    <property type="molecule type" value="Genomic_DNA"/>
</dbReference>
<evidence type="ECO:0000256" key="2">
    <source>
        <dbReference type="ARBA" id="ARBA00022630"/>
    </source>
</evidence>
<keyword evidence="2 5" id="KW-0285">Flavoprotein</keyword>